<dbReference type="EMBL" id="LR796383">
    <property type="protein sequence ID" value="CAB4140978.1"/>
    <property type="molecule type" value="Genomic_DNA"/>
</dbReference>
<sequence length="217" mass="24612">MELARLLSEKDKRRRENRLTSYRPYSKQREFHAAGAIHRERLLMAGNQLGKTYCGAAEVAFHLTGQYPDWWQGKRWDRPVRWWAGSKTGEVTRDGVQRYLVGEPKDEAQWGTGMIPAVSLVDHSRRQGIADALDSVLVKHTSGGTSTLGFKSYDQGRQKWQSETLDGVWFDEEPPMDIYMEGLTRTNATGGISMITFTPLLGMSDVVSMFLDETVHV</sequence>
<organism evidence="1">
    <name type="scientific">uncultured Caudovirales phage</name>
    <dbReference type="NCBI Taxonomy" id="2100421"/>
    <lineage>
        <taxon>Viruses</taxon>
        <taxon>Duplodnaviria</taxon>
        <taxon>Heunggongvirae</taxon>
        <taxon>Uroviricota</taxon>
        <taxon>Caudoviricetes</taxon>
        <taxon>Peduoviridae</taxon>
        <taxon>Maltschvirus</taxon>
        <taxon>Maltschvirus maltsch</taxon>
    </lineage>
</organism>
<proteinExistence type="predicted"/>
<reference evidence="1" key="1">
    <citation type="submission" date="2020-04" db="EMBL/GenBank/DDBJ databases">
        <authorList>
            <person name="Chiriac C."/>
            <person name="Salcher M."/>
            <person name="Ghai R."/>
            <person name="Kavagutti S V."/>
        </authorList>
    </citation>
    <scope>NUCLEOTIDE SEQUENCE</scope>
</reference>
<accession>A0A6J5M2M7</accession>
<protein>
    <submittedName>
        <fullName evidence="1">Terminase-like family</fullName>
    </submittedName>
</protein>
<evidence type="ECO:0000313" key="1">
    <source>
        <dbReference type="EMBL" id="CAB4140978.1"/>
    </source>
</evidence>
<gene>
    <name evidence="1" type="ORF">UFOVP399_50</name>
</gene>
<name>A0A6J5M2M7_9CAUD</name>
<dbReference type="Pfam" id="PF03237">
    <property type="entry name" value="Terminase_6N"/>
    <property type="match status" value="1"/>
</dbReference>